<sequence length="112" mass="11797">MAEPLAYRVKGAATIDERKRGGAANCCPSCGLPVNGVAAAPPNRSASATASRLAYRVEDAAEQIGVGRTTIYALIKERQLVTLKLGRLTLIRHIELEKLLDALPAGGGDVEQ</sequence>
<keyword evidence="2" id="KW-0238">DNA-binding</keyword>
<accession>A0A370KYP0</accession>
<protein>
    <submittedName>
        <fullName evidence="2">DNA-binding protein</fullName>
    </submittedName>
</protein>
<dbReference type="NCBIfam" id="TIGR01764">
    <property type="entry name" value="excise"/>
    <property type="match status" value="1"/>
</dbReference>
<evidence type="ECO:0000259" key="1">
    <source>
        <dbReference type="Pfam" id="PF12728"/>
    </source>
</evidence>
<dbReference type="Pfam" id="PF12728">
    <property type="entry name" value="HTH_17"/>
    <property type="match status" value="1"/>
</dbReference>
<dbReference type="InterPro" id="IPR041657">
    <property type="entry name" value="HTH_17"/>
</dbReference>
<evidence type="ECO:0000313" key="3">
    <source>
        <dbReference type="Proteomes" id="UP000255207"/>
    </source>
</evidence>
<evidence type="ECO:0000313" key="2">
    <source>
        <dbReference type="EMBL" id="RDJ20110.1"/>
    </source>
</evidence>
<gene>
    <name evidence="2" type="ORF">DWE98_26100</name>
</gene>
<dbReference type="InterPro" id="IPR010093">
    <property type="entry name" value="SinI_DNA-bd"/>
</dbReference>
<reference evidence="3" key="1">
    <citation type="submission" date="2018-07" db="EMBL/GenBank/DDBJ databases">
        <authorList>
            <person name="Safronova V.I."/>
            <person name="Chirak E.R."/>
            <person name="Sazanova A.L."/>
        </authorList>
    </citation>
    <scope>NUCLEOTIDE SEQUENCE [LARGE SCALE GENOMIC DNA]</scope>
    <source>
        <strain evidence="3">RCAM04685</strain>
    </source>
</reference>
<dbReference type="Proteomes" id="UP000255207">
    <property type="component" value="Unassembled WGS sequence"/>
</dbReference>
<keyword evidence="3" id="KW-1185">Reference proteome</keyword>
<dbReference type="OrthoDB" id="7867776at2"/>
<dbReference type="EMBL" id="QQTP01000022">
    <property type="protein sequence ID" value="RDJ20110.1"/>
    <property type="molecule type" value="Genomic_DNA"/>
</dbReference>
<dbReference type="AlphaFoldDB" id="A0A370KYP0"/>
<comment type="caution">
    <text evidence="2">The sequence shown here is derived from an EMBL/GenBank/DDBJ whole genome shotgun (WGS) entry which is preliminary data.</text>
</comment>
<dbReference type="RefSeq" id="WP_114832245.1">
    <property type="nucleotide sequence ID" value="NZ_QQTO01000022.1"/>
</dbReference>
<organism evidence="2 3">
    <name type="scientific">Bosea caraganae</name>
    <dbReference type="NCBI Taxonomy" id="2763117"/>
    <lineage>
        <taxon>Bacteria</taxon>
        <taxon>Pseudomonadati</taxon>
        <taxon>Pseudomonadota</taxon>
        <taxon>Alphaproteobacteria</taxon>
        <taxon>Hyphomicrobiales</taxon>
        <taxon>Boseaceae</taxon>
        <taxon>Bosea</taxon>
    </lineage>
</organism>
<proteinExistence type="predicted"/>
<name>A0A370KYP0_9HYPH</name>
<dbReference type="GO" id="GO:0003677">
    <property type="term" value="F:DNA binding"/>
    <property type="evidence" value="ECO:0007669"/>
    <property type="project" value="UniProtKB-KW"/>
</dbReference>
<feature type="domain" description="Helix-turn-helix" evidence="1">
    <location>
        <begin position="55"/>
        <end position="101"/>
    </location>
</feature>